<dbReference type="EMBL" id="LGRB01000008">
    <property type="protein sequence ID" value="OCT52721.1"/>
    <property type="molecule type" value="Genomic_DNA"/>
</dbReference>
<name>A0A1C1CW84_9EURO</name>
<evidence type="ECO:0000313" key="1">
    <source>
        <dbReference type="EMBL" id="OCT52721.1"/>
    </source>
</evidence>
<keyword evidence="2" id="KW-1185">Reference proteome</keyword>
<reference evidence="2" key="1">
    <citation type="submission" date="2015-07" db="EMBL/GenBank/DDBJ databases">
        <authorList>
            <person name="Teixeira M.M."/>
            <person name="Souza R.C."/>
            <person name="Almeida L.G."/>
            <person name="Vicente V.A."/>
            <person name="de Hoog S."/>
            <person name="Bocca A.L."/>
            <person name="de Almeida S.R."/>
            <person name="Vasconcelos A.T."/>
            <person name="Felipe M.S."/>
        </authorList>
    </citation>
    <scope>NUCLEOTIDE SEQUENCE [LARGE SCALE GENOMIC DNA]</scope>
    <source>
        <strain evidence="2">KSF</strain>
    </source>
</reference>
<evidence type="ECO:0000313" key="2">
    <source>
        <dbReference type="Proteomes" id="UP000094526"/>
    </source>
</evidence>
<dbReference type="Proteomes" id="UP000094526">
    <property type="component" value="Unassembled WGS sequence"/>
</dbReference>
<protein>
    <submittedName>
        <fullName evidence="1">Uncharacterized protein</fullName>
    </submittedName>
</protein>
<proteinExistence type="predicted"/>
<accession>A0A1C1CW84</accession>
<dbReference type="VEuPathDB" id="FungiDB:CLCR_10470"/>
<comment type="caution">
    <text evidence="1">The sequence shown here is derived from an EMBL/GenBank/DDBJ whole genome shotgun (WGS) entry which is preliminary data.</text>
</comment>
<organism evidence="1 2">
    <name type="scientific">Cladophialophora carrionii</name>
    <dbReference type="NCBI Taxonomy" id="86049"/>
    <lineage>
        <taxon>Eukaryota</taxon>
        <taxon>Fungi</taxon>
        <taxon>Dikarya</taxon>
        <taxon>Ascomycota</taxon>
        <taxon>Pezizomycotina</taxon>
        <taxon>Eurotiomycetes</taxon>
        <taxon>Chaetothyriomycetidae</taxon>
        <taxon>Chaetothyriales</taxon>
        <taxon>Herpotrichiellaceae</taxon>
        <taxon>Cladophialophora</taxon>
    </lineage>
</organism>
<sequence>MDQANCQHLAWLEFVHARVERRIICHQRLQRLANQLPNKTAQAPSIALLLGRETKDQILRDVLPKGVLQKKASTQTTTLNLHADTASLNSQYPIYYAELDPLEHTCDIELGNKTGCHVQQHFQVSWPPESQKALLDAVISRLLFLFTDVVCLFADDLGGFEATRRLLTTWARLAIGSHTGTTIQPHVLVVYREPEKQCSAYEDFFPDLNREVDTSRVFAAVKLVRLPQQYQRNRRERLKFAHELHDSFHKVRGDRMEASMLFVATHQAALFQRALSHVTRTAATPFNFVKAARQGNEVSLNLIEHTENVLKLSQKLPSSVVVSVIASSAILDAYPRHMHGGLNRLVGL</sequence>
<dbReference type="AlphaFoldDB" id="A0A1C1CW84"/>
<gene>
    <name evidence="1" type="ORF">CLCR_10470</name>
</gene>
<dbReference type="OrthoDB" id="4145609at2759"/>